<feature type="compositionally biased region" description="Pro residues" evidence="1">
    <location>
        <begin position="81"/>
        <end position="96"/>
    </location>
</feature>
<name>A0ABQ9TR02_SAGOE</name>
<reference evidence="2 3" key="1">
    <citation type="submission" date="2023-05" db="EMBL/GenBank/DDBJ databases">
        <title>B98-5 Cell Line De Novo Hybrid Assembly: An Optical Mapping Approach.</title>
        <authorList>
            <person name="Kananen K."/>
            <person name="Auerbach J.A."/>
            <person name="Kautto E."/>
            <person name="Blachly J.S."/>
        </authorList>
    </citation>
    <scope>NUCLEOTIDE SEQUENCE [LARGE SCALE GENOMIC DNA]</scope>
    <source>
        <strain evidence="2">B95-8</strain>
        <tissue evidence="2">Cell line</tissue>
    </source>
</reference>
<feature type="compositionally biased region" description="Pro residues" evidence="1">
    <location>
        <begin position="145"/>
        <end position="156"/>
    </location>
</feature>
<feature type="region of interest" description="Disordered" evidence="1">
    <location>
        <begin position="56"/>
        <end position="173"/>
    </location>
</feature>
<sequence>MGSRLPWEVSGGGGQALCSWRLPCGVGAAGQPGAGPSAFPLPASFDLKQQLLLNKLMGKDESTSRNRRSLSPILPGSHSPAPLPGELPPVMSPGPGQPGRWHHPEAAHSLDPLSVPDPGFPAPSPPPADSLSEGFSLKAGGTVLPPGPPAPSPLPATPLSAKEDASKEDVIFF</sequence>
<evidence type="ECO:0000313" key="3">
    <source>
        <dbReference type="Proteomes" id="UP001266305"/>
    </source>
</evidence>
<feature type="compositionally biased region" description="Basic and acidic residues" evidence="1">
    <location>
        <begin position="161"/>
        <end position="173"/>
    </location>
</feature>
<evidence type="ECO:0000256" key="1">
    <source>
        <dbReference type="SAM" id="MobiDB-lite"/>
    </source>
</evidence>
<dbReference type="InterPro" id="IPR053089">
    <property type="entry name" value="Rho_GEF18"/>
</dbReference>
<dbReference type="EMBL" id="JASSZA010000019">
    <property type="protein sequence ID" value="KAK2087213.1"/>
    <property type="molecule type" value="Genomic_DNA"/>
</dbReference>
<comment type="caution">
    <text evidence="2">The sequence shown here is derived from an EMBL/GenBank/DDBJ whole genome shotgun (WGS) entry which is preliminary data.</text>
</comment>
<organism evidence="2 3">
    <name type="scientific">Saguinus oedipus</name>
    <name type="common">Cotton-top tamarin</name>
    <name type="synonym">Oedipomidas oedipus</name>
    <dbReference type="NCBI Taxonomy" id="9490"/>
    <lineage>
        <taxon>Eukaryota</taxon>
        <taxon>Metazoa</taxon>
        <taxon>Chordata</taxon>
        <taxon>Craniata</taxon>
        <taxon>Vertebrata</taxon>
        <taxon>Euteleostomi</taxon>
        <taxon>Mammalia</taxon>
        <taxon>Eutheria</taxon>
        <taxon>Euarchontoglires</taxon>
        <taxon>Primates</taxon>
        <taxon>Haplorrhini</taxon>
        <taxon>Platyrrhini</taxon>
        <taxon>Cebidae</taxon>
        <taxon>Callitrichinae</taxon>
        <taxon>Saguinus</taxon>
    </lineage>
</organism>
<gene>
    <name evidence="2" type="primary">ARHGEF18_4</name>
    <name evidence="2" type="ORF">P7K49_033120</name>
</gene>
<feature type="compositionally biased region" description="Pro residues" evidence="1">
    <location>
        <begin position="118"/>
        <end position="128"/>
    </location>
</feature>
<keyword evidence="3" id="KW-1185">Reference proteome</keyword>
<proteinExistence type="predicted"/>
<evidence type="ECO:0000313" key="2">
    <source>
        <dbReference type="EMBL" id="KAK2087213.1"/>
    </source>
</evidence>
<accession>A0ABQ9TR02</accession>
<dbReference type="PANTHER" id="PTHR47440">
    <property type="entry name" value="RIKEN CDNA A430078G23 GENE"/>
    <property type="match status" value="1"/>
</dbReference>
<protein>
    <submittedName>
        <fullName evidence="2">Rho guanine nucleotide exchange factor 18</fullName>
    </submittedName>
</protein>
<dbReference type="Proteomes" id="UP001266305">
    <property type="component" value="Unassembled WGS sequence"/>
</dbReference>
<dbReference type="PANTHER" id="PTHR47440:SF1">
    <property type="entry name" value="RHO_RAC GUANINE NUCLEOTIDE EXCHANGE FACTOR 18"/>
    <property type="match status" value="1"/>
</dbReference>